<protein>
    <submittedName>
        <fullName evidence="1">Uncharacterized protein</fullName>
    </submittedName>
</protein>
<reference evidence="1" key="2">
    <citation type="submission" date="2023-06" db="EMBL/GenBank/DDBJ databases">
        <authorList>
            <consortium name="Lawrence Berkeley National Laboratory"/>
            <person name="Mondo S.J."/>
            <person name="Hensen N."/>
            <person name="Bonometti L."/>
            <person name="Westerberg I."/>
            <person name="Brannstrom I.O."/>
            <person name="Guillou S."/>
            <person name="Cros-Aarteil S."/>
            <person name="Calhoun S."/>
            <person name="Haridas S."/>
            <person name="Kuo A."/>
            <person name="Pangilinan J."/>
            <person name="Riley R."/>
            <person name="Labutti K."/>
            <person name="Andreopoulos B."/>
            <person name="Lipzen A."/>
            <person name="Chen C."/>
            <person name="Yanf M."/>
            <person name="Daum C."/>
            <person name="Ng V."/>
            <person name="Clum A."/>
            <person name="Steindorff A."/>
            <person name="Ohm R."/>
            <person name="Martin F."/>
            <person name="Silar P."/>
            <person name="Natvig D."/>
            <person name="Lalanne C."/>
            <person name="Gautier V."/>
            <person name="Ament-Velasquez S.L."/>
            <person name="Kruys A."/>
            <person name="Hutchinson M.I."/>
            <person name="Powell A.J."/>
            <person name="Barry K."/>
            <person name="Miller A.N."/>
            <person name="Grigoriev I.V."/>
            <person name="Debuchy R."/>
            <person name="Gladieux P."/>
            <person name="Thoren M.H."/>
            <person name="Johannesson H."/>
        </authorList>
    </citation>
    <scope>NUCLEOTIDE SEQUENCE</scope>
    <source>
        <strain evidence="1">CBS 626.80</strain>
    </source>
</reference>
<gene>
    <name evidence="1" type="ORF">QBC32DRAFT_332352</name>
</gene>
<organism evidence="1 2">
    <name type="scientific">Pseudoneurospora amorphoporcata</name>
    <dbReference type="NCBI Taxonomy" id="241081"/>
    <lineage>
        <taxon>Eukaryota</taxon>
        <taxon>Fungi</taxon>
        <taxon>Dikarya</taxon>
        <taxon>Ascomycota</taxon>
        <taxon>Pezizomycotina</taxon>
        <taxon>Sordariomycetes</taxon>
        <taxon>Sordariomycetidae</taxon>
        <taxon>Sordariales</taxon>
        <taxon>Sordariaceae</taxon>
        <taxon>Pseudoneurospora</taxon>
    </lineage>
</organism>
<comment type="caution">
    <text evidence="1">The sequence shown here is derived from an EMBL/GenBank/DDBJ whole genome shotgun (WGS) entry which is preliminary data.</text>
</comment>
<dbReference type="AlphaFoldDB" id="A0AAN6P1G3"/>
<dbReference type="Proteomes" id="UP001303222">
    <property type="component" value="Unassembled WGS sequence"/>
</dbReference>
<keyword evidence="2" id="KW-1185">Reference proteome</keyword>
<evidence type="ECO:0000313" key="2">
    <source>
        <dbReference type="Proteomes" id="UP001303222"/>
    </source>
</evidence>
<reference evidence="1" key="1">
    <citation type="journal article" date="2023" name="Mol. Phylogenet. Evol.">
        <title>Genome-scale phylogeny and comparative genomics of the fungal order Sordariales.</title>
        <authorList>
            <person name="Hensen N."/>
            <person name="Bonometti L."/>
            <person name="Westerberg I."/>
            <person name="Brannstrom I.O."/>
            <person name="Guillou S."/>
            <person name="Cros-Aarteil S."/>
            <person name="Calhoun S."/>
            <person name="Haridas S."/>
            <person name="Kuo A."/>
            <person name="Mondo S."/>
            <person name="Pangilinan J."/>
            <person name="Riley R."/>
            <person name="LaButti K."/>
            <person name="Andreopoulos B."/>
            <person name="Lipzen A."/>
            <person name="Chen C."/>
            <person name="Yan M."/>
            <person name="Daum C."/>
            <person name="Ng V."/>
            <person name="Clum A."/>
            <person name="Steindorff A."/>
            <person name="Ohm R.A."/>
            <person name="Martin F."/>
            <person name="Silar P."/>
            <person name="Natvig D.O."/>
            <person name="Lalanne C."/>
            <person name="Gautier V."/>
            <person name="Ament-Velasquez S.L."/>
            <person name="Kruys A."/>
            <person name="Hutchinson M.I."/>
            <person name="Powell A.J."/>
            <person name="Barry K."/>
            <person name="Miller A.N."/>
            <person name="Grigoriev I.V."/>
            <person name="Debuchy R."/>
            <person name="Gladieux P."/>
            <person name="Hiltunen Thoren M."/>
            <person name="Johannesson H."/>
        </authorList>
    </citation>
    <scope>NUCLEOTIDE SEQUENCE</scope>
    <source>
        <strain evidence="1">CBS 626.80</strain>
    </source>
</reference>
<sequence>MQAREGSKGTTHQAFLHVHGMGTAQRRISAGNDDDWSLLVVFEKENGFRSWM</sequence>
<dbReference type="EMBL" id="MU859071">
    <property type="protein sequence ID" value="KAK3955860.1"/>
    <property type="molecule type" value="Genomic_DNA"/>
</dbReference>
<accession>A0AAN6P1G3</accession>
<evidence type="ECO:0000313" key="1">
    <source>
        <dbReference type="EMBL" id="KAK3955860.1"/>
    </source>
</evidence>
<proteinExistence type="predicted"/>
<name>A0AAN6P1G3_9PEZI</name>